<dbReference type="SUPFAM" id="SSF56281">
    <property type="entry name" value="Metallo-hydrolase/oxidoreductase"/>
    <property type="match status" value="1"/>
</dbReference>
<dbReference type="PANTHER" id="PTHR42951:SF22">
    <property type="entry name" value="METALLO BETA-LACTAMASE SUPERFAMILY LIPOPROTEIN"/>
    <property type="match status" value="1"/>
</dbReference>
<dbReference type="InterPro" id="IPR050855">
    <property type="entry name" value="NDM-1-like"/>
</dbReference>
<evidence type="ECO:0000259" key="1">
    <source>
        <dbReference type="SMART" id="SM00849"/>
    </source>
</evidence>
<dbReference type="AlphaFoldDB" id="A0A075FV68"/>
<reference evidence="2" key="1">
    <citation type="journal article" date="2014" name="Genome Biol. Evol.">
        <title>Pangenome evidence for extensive interdomain horizontal transfer affecting lineage core and shell genes in uncultured planktonic thaumarchaeota and euryarchaeota.</title>
        <authorList>
            <person name="Deschamps P."/>
            <person name="Zivanovic Y."/>
            <person name="Moreira D."/>
            <person name="Rodriguez-Valera F."/>
            <person name="Lopez-Garcia P."/>
        </authorList>
    </citation>
    <scope>NUCLEOTIDE SEQUENCE</scope>
</reference>
<keyword evidence="2" id="KW-0378">Hydrolase</keyword>
<dbReference type="InterPro" id="IPR036866">
    <property type="entry name" value="RibonucZ/Hydroxyglut_hydro"/>
</dbReference>
<dbReference type="SMART" id="SM00849">
    <property type="entry name" value="Lactamase_B"/>
    <property type="match status" value="1"/>
</dbReference>
<dbReference type="Pfam" id="PF00753">
    <property type="entry name" value="Lactamase_B"/>
    <property type="match status" value="1"/>
</dbReference>
<sequence length="321" mass="35937">MSTGHYKAVGQLKPLFSCSFVTSSINKHSDNVFWFDVMPKGEEKFVSVYIIIDEKIALIETGPASSNVNLQNGIEAAGINLKDIDYIVPTHIHLDHFGGGGHIMDLCHNAQAVVHPKAYKHVSTIDSWWEGSRDFLGEIAELYGKPRSISESRLISAEDGYVLSLGQTNLRALHTPGHAPHHITWVHGDEAFVGDSLGLWYSDLNVSFPVTPGYYRHDLALDSIDRTSSLDLRFLHHTHFGPRPAEGALEQIKTEFEIWMSTVEEGYGKNLSSRDIVKILFDTRSGLKQTDMNHGVHQTATHLGSVEGMLNWLRRKDAQRR</sequence>
<feature type="domain" description="Metallo-beta-lactamase" evidence="1">
    <location>
        <begin position="45"/>
        <end position="239"/>
    </location>
</feature>
<organism evidence="2">
    <name type="scientific">uncultured marine group II/III euryarchaeote AD1000_59_C09</name>
    <dbReference type="NCBI Taxonomy" id="1457791"/>
    <lineage>
        <taxon>Archaea</taxon>
        <taxon>Methanobacteriati</taxon>
        <taxon>Methanobacteriota</taxon>
        <taxon>environmental samples</taxon>
    </lineage>
</organism>
<dbReference type="GO" id="GO:0016787">
    <property type="term" value="F:hydrolase activity"/>
    <property type="evidence" value="ECO:0007669"/>
    <property type="project" value="UniProtKB-KW"/>
</dbReference>
<evidence type="ECO:0000313" key="2">
    <source>
        <dbReference type="EMBL" id="AIE95194.1"/>
    </source>
</evidence>
<dbReference type="InterPro" id="IPR001279">
    <property type="entry name" value="Metallo-B-lactamas"/>
</dbReference>
<accession>A0A075FV68</accession>
<dbReference type="CDD" id="cd07726">
    <property type="entry name" value="ST1585-like_MBL-fold"/>
    <property type="match status" value="1"/>
</dbReference>
<name>A0A075FV68_9EURY</name>
<protein>
    <submittedName>
        <fullName evidence="2">Zn-dependent hydrolases/glyoxylases family protein</fullName>
    </submittedName>
</protein>
<dbReference type="InterPro" id="IPR037482">
    <property type="entry name" value="ST1585_MBL-fold"/>
</dbReference>
<dbReference type="Gene3D" id="3.60.15.10">
    <property type="entry name" value="Ribonuclease Z/Hydroxyacylglutathione hydrolase-like"/>
    <property type="match status" value="1"/>
</dbReference>
<proteinExistence type="predicted"/>
<dbReference type="EMBL" id="KF900443">
    <property type="protein sequence ID" value="AIE95194.1"/>
    <property type="molecule type" value="Genomic_DNA"/>
</dbReference>
<dbReference type="PANTHER" id="PTHR42951">
    <property type="entry name" value="METALLO-BETA-LACTAMASE DOMAIN-CONTAINING"/>
    <property type="match status" value="1"/>
</dbReference>